<reference evidence="4 5" key="1">
    <citation type="submission" date="2024-05" db="EMBL/GenBank/DDBJ databases">
        <title>Genetic variation in Jamaican populations of the coffee berry borer (Hypothenemus hampei).</title>
        <authorList>
            <person name="Errbii M."/>
            <person name="Myrie A."/>
        </authorList>
    </citation>
    <scope>NUCLEOTIDE SEQUENCE [LARGE SCALE GENOMIC DNA]</scope>
    <source>
        <strain evidence="4">JA-Hopewell-2020-01-JO</strain>
        <tissue evidence="4">Whole body</tissue>
    </source>
</reference>
<feature type="transmembrane region" description="Helical" evidence="2">
    <location>
        <begin position="64"/>
        <end position="82"/>
    </location>
</feature>
<protein>
    <recommendedName>
        <fullName evidence="3">Fibronectin type III domain-containing protein</fullName>
    </recommendedName>
</protein>
<dbReference type="Proteomes" id="UP001566132">
    <property type="component" value="Unassembled WGS sequence"/>
</dbReference>
<proteinExistence type="predicted"/>
<sequence>MIRLSRQPDFSPKRRNIFSSCVILFLLLTKGRSLLLLTIPNNPLYVKFFFNENSQLITVRVEEVVLVSLVLLLWIGAIALFFNRWGKIRMLEPYQPKFYQQPHRPSCPLVPLSPPHSMTHQLNNSLPRTQKIYAHRMSFSKYNVNALTDPLSILPSPIIKKPRRSSVFVGSSLIINKTPRRAKSATDIHYIGIKDHRSSGSLSGSVVPLITTRDRLPASLATNEGPIFITRRRPSAVIEKSPCLYNKARRSSCYVEKINVHYRNVNSCETSGFKIPPVRFYDSFPNRPITFSMATTHDSSKKRCVSQKPKISRSFEQPTTWTQPKPQRMASSFDVSSSFTTNRKCSMPEEEAREAIAVHVKVKNGAPDDDDDEKRLLEETP</sequence>
<feature type="domain" description="Fibronectin type III" evidence="3">
    <location>
        <begin position="58"/>
        <end position="189"/>
    </location>
</feature>
<feature type="compositionally biased region" description="Polar residues" evidence="1">
    <location>
        <begin position="314"/>
        <end position="344"/>
    </location>
</feature>
<keyword evidence="2" id="KW-0812">Transmembrane</keyword>
<keyword evidence="2" id="KW-0472">Membrane</keyword>
<dbReference type="EMBL" id="JBDJPC010000016">
    <property type="protein sequence ID" value="KAL1487985.1"/>
    <property type="molecule type" value="Genomic_DNA"/>
</dbReference>
<dbReference type="InterPro" id="IPR032073">
    <property type="entry name" value="FNDC5_C"/>
</dbReference>
<feature type="region of interest" description="Disordered" evidence="1">
    <location>
        <begin position="307"/>
        <end position="381"/>
    </location>
</feature>
<evidence type="ECO:0000259" key="3">
    <source>
        <dbReference type="Pfam" id="PF16066"/>
    </source>
</evidence>
<comment type="caution">
    <text evidence="4">The sequence shown here is derived from an EMBL/GenBank/DDBJ whole genome shotgun (WGS) entry which is preliminary data.</text>
</comment>
<evidence type="ECO:0000256" key="1">
    <source>
        <dbReference type="SAM" id="MobiDB-lite"/>
    </source>
</evidence>
<gene>
    <name evidence="4" type="ORF">ABEB36_015365</name>
</gene>
<dbReference type="AlphaFoldDB" id="A0ABD1E092"/>
<keyword evidence="5" id="KW-1185">Reference proteome</keyword>
<keyword evidence="2" id="KW-1133">Transmembrane helix</keyword>
<name>A0ABD1E092_HYPHA</name>
<evidence type="ECO:0000313" key="4">
    <source>
        <dbReference type="EMBL" id="KAL1487985.1"/>
    </source>
</evidence>
<accession>A0ABD1E092</accession>
<dbReference type="PANTHER" id="PTHR21104:SF1">
    <property type="entry name" value="FIBRONECTIN TYPE III DOMAIN-CONTAINING PROTEIN"/>
    <property type="match status" value="1"/>
</dbReference>
<organism evidence="4 5">
    <name type="scientific">Hypothenemus hampei</name>
    <name type="common">Coffee berry borer</name>
    <dbReference type="NCBI Taxonomy" id="57062"/>
    <lineage>
        <taxon>Eukaryota</taxon>
        <taxon>Metazoa</taxon>
        <taxon>Ecdysozoa</taxon>
        <taxon>Arthropoda</taxon>
        <taxon>Hexapoda</taxon>
        <taxon>Insecta</taxon>
        <taxon>Pterygota</taxon>
        <taxon>Neoptera</taxon>
        <taxon>Endopterygota</taxon>
        <taxon>Coleoptera</taxon>
        <taxon>Polyphaga</taxon>
        <taxon>Cucujiformia</taxon>
        <taxon>Curculionidae</taxon>
        <taxon>Scolytinae</taxon>
        <taxon>Hypothenemus</taxon>
    </lineage>
</organism>
<evidence type="ECO:0000313" key="5">
    <source>
        <dbReference type="Proteomes" id="UP001566132"/>
    </source>
</evidence>
<dbReference type="PANTHER" id="PTHR21104">
    <property type="entry name" value="FIBRONECTIN TYPE III DOMAIN-CONTAINING PROTEIN"/>
    <property type="match status" value="1"/>
</dbReference>
<evidence type="ECO:0000256" key="2">
    <source>
        <dbReference type="SAM" id="Phobius"/>
    </source>
</evidence>
<dbReference type="Pfam" id="PF16066">
    <property type="entry name" value="DUF4808"/>
    <property type="match status" value="1"/>
</dbReference>